<dbReference type="PANTHER" id="PTHR30612:SF0">
    <property type="entry name" value="CHLOROPLAST PROTEIN-TRANSPORTING ATPASE"/>
    <property type="match status" value="1"/>
</dbReference>
<dbReference type="SUPFAM" id="SSF52540">
    <property type="entry name" value="P-loop containing nucleoside triphosphate hydrolases"/>
    <property type="match status" value="2"/>
</dbReference>
<proteinExistence type="predicted"/>
<keyword evidence="2" id="KW-0653">Protein transport</keyword>
<evidence type="ECO:0000313" key="8">
    <source>
        <dbReference type="Proteomes" id="UP001221898"/>
    </source>
</evidence>
<dbReference type="GO" id="GO:0006605">
    <property type="term" value="P:protein targeting"/>
    <property type="evidence" value="ECO:0007669"/>
    <property type="project" value="InterPro"/>
</dbReference>
<dbReference type="GO" id="GO:0005524">
    <property type="term" value="F:ATP binding"/>
    <property type="evidence" value="ECO:0007669"/>
    <property type="project" value="InterPro"/>
</dbReference>
<dbReference type="PROSITE" id="PS51194">
    <property type="entry name" value="HELICASE_CTER"/>
    <property type="match status" value="1"/>
</dbReference>
<gene>
    <name evidence="7" type="ORF">AAFF_G00378410</name>
</gene>
<dbReference type="GO" id="GO:0017038">
    <property type="term" value="P:protein import"/>
    <property type="evidence" value="ECO:0007669"/>
    <property type="project" value="InterPro"/>
</dbReference>
<evidence type="ECO:0000259" key="5">
    <source>
        <dbReference type="PROSITE" id="PS51194"/>
    </source>
</evidence>
<dbReference type="SMART" id="SM00957">
    <property type="entry name" value="SecA_DEAD"/>
    <property type="match status" value="1"/>
</dbReference>
<dbReference type="PROSITE" id="PS51192">
    <property type="entry name" value="HELICASE_ATP_BIND_1"/>
    <property type="match status" value="1"/>
</dbReference>
<dbReference type="Proteomes" id="UP001221898">
    <property type="component" value="Unassembled WGS sequence"/>
</dbReference>
<keyword evidence="3" id="KW-0811">Translocation</keyword>
<dbReference type="PANTHER" id="PTHR30612">
    <property type="entry name" value="SECA INNER MEMBRANE COMPONENT OF SEC PROTEIN SECRETION SYSTEM"/>
    <property type="match status" value="1"/>
</dbReference>
<dbReference type="EMBL" id="JAINUG010000689">
    <property type="protein sequence ID" value="KAJ8362348.1"/>
    <property type="molecule type" value="Genomic_DNA"/>
</dbReference>
<feature type="domain" description="Helicase ATP-binding" evidence="4">
    <location>
        <begin position="80"/>
        <end position="219"/>
    </location>
</feature>
<dbReference type="GO" id="GO:0006886">
    <property type="term" value="P:intracellular protein transport"/>
    <property type="evidence" value="ECO:0007669"/>
    <property type="project" value="InterPro"/>
</dbReference>
<reference evidence="7" key="1">
    <citation type="journal article" date="2023" name="Science">
        <title>Genome structures resolve the early diversification of teleost fishes.</title>
        <authorList>
            <person name="Parey E."/>
            <person name="Louis A."/>
            <person name="Montfort J."/>
            <person name="Bouchez O."/>
            <person name="Roques C."/>
            <person name="Iampietro C."/>
            <person name="Lluch J."/>
            <person name="Castinel A."/>
            <person name="Donnadieu C."/>
            <person name="Desvignes T."/>
            <person name="Floi Bucao C."/>
            <person name="Jouanno E."/>
            <person name="Wen M."/>
            <person name="Mejri S."/>
            <person name="Dirks R."/>
            <person name="Jansen H."/>
            <person name="Henkel C."/>
            <person name="Chen W.J."/>
            <person name="Zahm M."/>
            <person name="Cabau C."/>
            <person name="Klopp C."/>
            <person name="Thompson A.W."/>
            <person name="Robinson-Rechavi M."/>
            <person name="Braasch I."/>
            <person name="Lecointre G."/>
            <person name="Bobe J."/>
            <person name="Postlethwait J.H."/>
            <person name="Berthelot C."/>
            <person name="Roest Crollius H."/>
            <person name="Guiguen Y."/>
        </authorList>
    </citation>
    <scope>NUCLEOTIDE SEQUENCE</scope>
    <source>
        <strain evidence="7">NC1722</strain>
    </source>
</reference>
<dbReference type="AlphaFoldDB" id="A0AAD7R4I3"/>
<name>A0AAD7R4I3_9TELE</name>
<dbReference type="GO" id="GO:0016020">
    <property type="term" value="C:membrane"/>
    <property type="evidence" value="ECO:0007669"/>
    <property type="project" value="InterPro"/>
</dbReference>
<dbReference type="InterPro" id="IPR014001">
    <property type="entry name" value="Helicase_ATP-bd"/>
</dbReference>
<dbReference type="PROSITE" id="PS51196">
    <property type="entry name" value="SECA_MOTOR_DEAD"/>
    <property type="match status" value="1"/>
</dbReference>
<dbReference type="InterPro" id="IPR000185">
    <property type="entry name" value="SecA"/>
</dbReference>
<dbReference type="Gene3D" id="3.40.50.300">
    <property type="entry name" value="P-loop containing nucleotide triphosphate hydrolases"/>
    <property type="match status" value="2"/>
</dbReference>
<dbReference type="InterPro" id="IPR027417">
    <property type="entry name" value="P-loop_NTPase"/>
</dbReference>
<evidence type="ECO:0000256" key="1">
    <source>
        <dbReference type="ARBA" id="ARBA00022490"/>
    </source>
</evidence>
<evidence type="ECO:0008006" key="9">
    <source>
        <dbReference type="Google" id="ProtNLM"/>
    </source>
</evidence>
<comment type="caution">
    <text evidence="7">The sequence shown here is derived from an EMBL/GenBank/DDBJ whole genome shotgun (WGS) entry which is preliminary data.</text>
</comment>
<evidence type="ECO:0000256" key="3">
    <source>
        <dbReference type="ARBA" id="ARBA00023010"/>
    </source>
</evidence>
<sequence length="838" mass="94262">MKDIDEETLEKSYSTVKKITDWIETGEIQKHTDVQRARTLSHSTDTEDLQEILAVLCKAVHKCKFEGKWWPRATQMISWCFLALSNTGKLLEMGTGEGKSCVIAMFAVLRALRGEKVDVVSSSSVLCQRDAEEWVNFYEHFGITVDTNTNKTEDGDRKACYQKDVVYGTIETFAADHLRQTFEMKDVRPDRGYQCIIIDEVDSLLLDQGVQLTYLSSPMVSMQHLNIILAMIWSSVSQYGFLSTGHQTDGRAALVICETINNAKLIYEELKSSVPDGDIILYARSDNDSLSKIDKELCPGNIIIATNLAGRGTDIKVSKQVNNNGGLFVILSFLSENTRVELQAFGRTARKGKPGSAQVIVSTDHLQESLRTVPSLEAAKDRRDGLAVEKVEHMTKDIAEMKLREDLFAEYCKTLQDIYKNTDDKIRKSELQDIFKKLGHTALQPFYADLSWQNKLNSSISSVMGRAEAEAKGKAQVILTLIKVVHMTALAAEAAYAVGTLSTKFFSNFHDELNKFEKGSGLSEKVKAGELSASDTEMLKEFKQDIISTISTSLADAVVEVFHQKFFSHIVSHVQGKVNGFIGQYVSTGLNIKRTEEKIRAAQNNRYISYMPLDFNSTHELPEDARSRSHAEKIRNSETPGTILDIRVLSETTGTKVVILEQDSHGNLTKRQEFNPSTRAASQTVTLIYRPNSAQYPDGHYDVLINNQTVNIVSEGRSCLFHALARGMRPGASEEEITSAADRLRNVEADALLRHPGQWEPFIKRKEWTEAIRGGDWFMMKGAALNFTEEEITNIIKELNGLIYKDWRKYMIQNKGIGQIIKWRSPTTMKLKTRCQYT</sequence>
<feature type="domain" description="Helicase C-terminal" evidence="5">
    <location>
        <begin position="235"/>
        <end position="399"/>
    </location>
</feature>
<protein>
    <recommendedName>
        <fullName evidence="9">Protein translocase subunit SecA</fullName>
    </recommendedName>
</protein>
<dbReference type="InterPro" id="IPR011115">
    <property type="entry name" value="SecA_DEAD"/>
</dbReference>
<feature type="domain" description="SecA family profile" evidence="6">
    <location>
        <begin position="1"/>
        <end position="753"/>
    </location>
</feature>
<keyword evidence="2" id="KW-0813">Transport</keyword>
<organism evidence="7 8">
    <name type="scientific">Aldrovandia affinis</name>
    <dbReference type="NCBI Taxonomy" id="143900"/>
    <lineage>
        <taxon>Eukaryota</taxon>
        <taxon>Metazoa</taxon>
        <taxon>Chordata</taxon>
        <taxon>Craniata</taxon>
        <taxon>Vertebrata</taxon>
        <taxon>Euteleostomi</taxon>
        <taxon>Actinopterygii</taxon>
        <taxon>Neopterygii</taxon>
        <taxon>Teleostei</taxon>
        <taxon>Notacanthiformes</taxon>
        <taxon>Halosauridae</taxon>
        <taxon>Aldrovandia</taxon>
    </lineage>
</organism>
<evidence type="ECO:0000313" key="7">
    <source>
        <dbReference type="EMBL" id="KAJ8362348.1"/>
    </source>
</evidence>
<evidence type="ECO:0000259" key="4">
    <source>
        <dbReference type="PROSITE" id="PS51192"/>
    </source>
</evidence>
<dbReference type="InterPro" id="IPR001650">
    <property type="entry name" value="Helicase_C-like"/>
</dbReference>
<evidence type="ECO:0000256" key="2">
    <source>
        <dbReference type="ARBA" id="ARBA00022927"/>
    </source>
</evidence>
<keyword evidence="1" id="KW-0963">Cytoplasm</keyword>
<dbReference type="Pfam" id="PF07517">
    <property type="entry name" value="SecA_DEAD"/>
    <property type="match status" value="1"/>
</dbReference>
<evidence type="ECO:0000259" key="6">
    <source>
        <dbReference type="PROSITE" id="PS51196"/>
    </source>
</evidence>
<dbReference type="InterPro" id="IPR014018">
    <property type="entry name" value="SecA_motor_DEAD"/>
</dbReference>
<keyword evidence="8" id="KW-1185">Reference proteome</keyword>
<accession>A0AAD7R4I3</accession>